<accession>A0ABV5HPI0</accession>
<keyword evidence="2" id="KW-1185">Reference proteome</keyword>
<dbReference type="Gene3D" id="3.40.1570.10">
    <property type="entry name" value="HemS/ChuS/ChuX like domains"/>
    <property type="match status" value="1"/>
</dbReference>
<comment type="caution">
    <text evidence="1">The sequence shown here is derived from an EMBL/GenBank/DDBJ whole genome shotgun (WGS) entry which is preliminary data.</text>
</comment>
<dbReference type="NCBIfam" id="TIGR04108">
    <property type="entry name" value="HutX"/>
    <property type="match status" value="1"/>
</dbReference>
<dbReference type="Pfam" id="PF06228">
    <property type="entry name" value="ChuX_HutX"/>
    <property type="match status" value="1"/>
</dbReference>
<evidence type="ECO:0000313" key="2">
    <source>
        <dbReference type="Proteomes" id="UP001589645"/>
    </source>
</evidence>
<name>A0ABV5HPI0_9VIBR</name>
<dbReference type="InterPro" id="IPR053733">
    <property type="entry name" value="Heme_Transport_Util_sf"/>
</dbReference>
<dbReference type="InterPro" id="IPR010413">
    <property type="entry name" value="HutX-like"/>
</dbReference>
<proteinExistence type="predicted"/>
<reference evidence="1 2" key="1">
    <citation type="submission" date="2024-09" db="EMBL/GenBank/DDBJ databases">
        <authorList>
            <person name="Sun Q."/>
            <person name="Mori K."/>
        </authorList>
    </citation>
    <scope>NUCLEOTIDE SEQUENCE [LARGE SCALE GENOMIC DNA]</scope>
    <source>
        <strain evidence="1 2">CECT 8064</strain>
    </source>
</reference>
<organism evidence="1 2">
    <name type="scientific">Vibrio olivae</name>
    <dbReference type="NCBI Taxonomy" id="1243002"/>
    <lineage>
        <taxon>Bacteria</taxon>
        <taxon>Pseudomonadati</taxon>
        <taxon>Pseudomonadota</taxon>
        <taxon>Gammaproteobacteria</taxon>
        <taxon>Vibrionales</taxon>
        <taxon>Vibrionaceae</taxon>
        <taxon>Vibrio</taxon>
    </lineage>
</organism>
<dbReference type="EMBL" id="JBHMEP010000004">
    <property type="protein sequence ID" value="MFB9136183.1"/>
    <property type="molecule type" value="Genomic_DNA"/>
</dbReference>
<sequence>MQSIQAQVAALIEQEPNLRPVSMAQRLNVSELEVVKELPASMALVASPNEALEILQSLVEFGPLTSIIHAGGSIFEIKAPFPAGIMANGYYNLQGENGQLHGHIKLESIENIALVSKPFMGKDSHYIGFFDNQGASILKVYLGRDDQRNVLPSQVEKFAELKSQLSAHQ</sequence>
<dbReference type="PIRSF" id="PIRSF030840">
    <property type="entry name" value="DUF1008"/>
    <property type="match status" value="1"/>
</dbReference>
<evidence type="ECO:0000313" key="1">
    <source>
        <dbReference type="EMBL" id="MFB9136183.1"/>
    </source>
</evidence>
<dbReference type="Proteomes" id="UP001589645">
    <property type="component" value="Unassembled WGS sequence"/>
</dbReference>
<dbReference type="SUPFAM" id="SSF144064">
    <property type="entry name" value="Heme iron utilization protein-like"/>
    <property type="match status" value="1"/>
</dbReference>
<dbReference type="RefSeq" id="WP_390194196.1">
    <property type="nucleotide sequence ID" value="NZ_JBHMEP010000004.1"/>
</dbReference>
<protein>
    <submittedName>
        <fullName evidence="1">Heme utilization cystosolic carrier protein HutX</fullName>
    </submittedName>
</protein>
<dbReference type="CDD" id="cd16829">
    <property type="entry name" value="ChuX_HutX-like"/>
    <property type="match status" value="1"/>
</dbReference>
<gene>
    <name evidence="1" type="primary">hutX</name>
    <name evidence="1" type="ORF">ACFFUV_14515</name>
</gene>